<dbReference type="EMBL" id="LLXX01000153">
    <property type="protein sequence ID" value="KRR02119.1"/>
    <property type="molecule type" value="Genomic_DNA"/>
</dbReference>
<accession>A0A0R3L2S7</accession>
<keyword evidence="4" id="KW-1185">Reference proteome</keyword>
<dbReference type="InterPro" id="IPR027417">
    <property type="entry name" value="P-loop_NTPase"/>
</dbReference>
<dbReference type="GO" id="GO:0005524">
    <property type="term" value="F:ATP binding"/>
    <property type="evidence" value="ECO:0007669"/>
    <property type="project" value="InterPro"/>
</dbReference>
<evidence type="ECO:0000256" key="1">
    <source>
        <dbReference type="SAM" id="MobiDB-lite"/>
    </source>
</evidence>
<reference evidence="3 4" key="1">
    <citation type="submission" date="2014-03" db="EMBL/GenBank/DDBJ databases">
        <title>Bradyrhizobium valentinum sp. nov., isolated from effective nodules of Lupinus mariae-josephae, a lupine endemic of basic-lime soils in Eastern Spain.</title>
        <authorList>
            <person name="Duran D."/>
            <person name="Rey L."/>
            <person name="Navarro A."/>
            <person name="Busquets A."/>
            <person name="Imperial J."/>
            <person name="Ruiz-Argueso T."/>
        </authorList>
    </citation>
    <scope>NUCLEOTIDE SEQUENCE [LARGE SCALE GENOMIC DNA]</scope>
    <source>
        <strain evidence="3 4">LmjM3</strain>
    </source>
</reference>
<gene>
    <name evidence="3" type="ORF">CP49_04900</name>
</gene>
<evidence type="ECO:0000313" key="3">
    <source>
        <dbReference type="EMBL" id="KRR02119.1"/>
    </source>
</evidence>
<protein>
    <recommendedName>
        <fullName evidence="2">IstB-like ATP-binding domain-containing protein</fullName>
    </recommendedName>
</protein>
<organism evidence="3 4">
    <name type="scientific">Bradyrhizobium valentinum</name>
    <dbReference type="NCBI Taxonomy" id="1518501"/>
    <lineage>
        <taxon>Bacteria</taxon>
        <taxon>Pseudomonadati</taxon>
        <taxon>Pseudomonadota</taxon>
        <taxon>Alphaproteobacteria</taxon>
        <taxon>Hyphomicrobiales</taxon>
        <taxon>Nitrobacteraceae</taxon>
        <taxon>Bradyrhizobium</taxon>
    </lineage>
</organism>
<proteinExistence type="predicted"/>
<dbReference type="AlphaFoldDB" id="A0A0R3L2S7"/>
<name>A0A0R3L2S7_9BRAD</name>
<dbReference type="Pfam" id="PF01695">
    <property type="entry name" value="IstB_IS21"/>
    <property type="match status" value="1"/>
</dbReference>
<feature type="domain" description="IstB-like ATP-binding" evidence="2">
    <location>
        <begin position="2"/>
        <end position="55"/>
    </location>
</feature>
<comment type="caution">
    <text evidence="3">The sequence shown here is derived from an EMBL/GenBank/DDBJ whole genome shotgun (WGS) entry which is preliminary data.</text>
</comment>
<evidence type="ECO:0000259" key="2">
    <source>
        <dbReference type="Pfam" id="PF01695"/>
    </source>
</evidence>
<sequence length="80" mass="8648">MEIVEDRHGRGSILITSQLPVATWHEPTVGDAVLDRIVHNAYRIELDGPSMRKLKADEERLAPAAATPPANGKPPTGAKI</sequence>
<feature type="region of interest" description="Disordered" evidence="1">
    <location>
        <begin position="56"/>
        <end position="80"/>
    </location>
</feature>
<dbReference type="Gene3D" id="3.40.50.300">
    <property type="entry name" value="P-loop containing nucleotide triphosphate hydrolases"/>
    <property type="match status" value="1"/>
</dbReference>
<evidence type="ECO:0000313" key="4">
    <source>
        <dbReference type="Proteomes" id="UP000051913"/>
    </source>
</evidence>
<dbReference type="Proteomes" id="UP000051913">
    <property type="component" value="Unassembled WGS sequence"/>
</dbReference>
<dbReference type="InterPro" id="IPR002611">
    <property type="entry name" value="IstB_ATP-bd"/>
</dbReference>